<evidence type="ECO:0000259" key="3">
    <source>
        <dbReference type="Pfam" id="PF12671"/>
    </source>
</evidence>
<gene>
    <name evidence="4" type="ORF">DQX05_26945</name>
</gene>
<dbReference type="InterPro" id="IPR024301">
    <property type="entry name" value="Amidase_6"/>
</dbReference>
<comment type="caution">
    <text evidence="4">The sequence shown here is derived from an EMBL/GenBank/DDBJ whole genome shotgun (WGS) entry which is preliminary data.</text>
</comment>
<feature type="compositionally biased region" description="Polar residues" evidence="1">
    <location>
        <begin position="181"/>
        <end position="195"/>
    </location>
</feature>
<feature type="region of interest" description="Disordered" evidence="1">
    <location>
        <begin position="169"/>
        <end position="204"/>
    </location>
</feature>
<dbReference type="RefSeq" id="WP_119796381.1">
    <property type="nucleotide sequence ID" value="NZ_QYZD01000043.1"/>
</dbReference>
<evidence type="ECO:0000256" key="2">
    <source>
        <dbReference type="SAM" id="SignalP"/>
    </source>
</evidence>
<dbReference type="Proteomes" id="UP000266177">
    <property type="component" value="Unassembled WGS sequence"/>
</dbReference>
<dbReference type="Pfam" id="PF12671">
    <property type="entry name" value="Amidase_6"/>
    <property type="match status" value="1"/>
</dbReference>
<name>A0A3A3GF06_PANTH</name>
<reference evidence="4 5" key="1">
    <citation type="submission" date="2018-09" db="EMBL/GenBank/DDBJ databases">
        <title>Paenibacillus SK2017-BO5.</title>
        <authorList>
            <person name="Piskunova J.V."/>
            <person name="Dubiley S.A."/>
            <person name="Severinov K.V."/>
        </authorList>
    </citation>
    <scope>NUCLEOTIDE SEQUENCE [LARGE SCALE GENOMIC DNA]</scope>
    <source>
        <strain evidence="4 5">BO5</strain>
    </source>
</reference>
<sequence>MIRKTLFIMLSLCCIWITAVAEAASSVDKDEEVTGYIQQLFKDRTNFLIHQEEQAIRHHYAASRSSRHALRHEVERSAYIHAWAERRGLQFINAHSDVRVIRAKVRGNKATASVVESLRLDYIYTHTAVRPQSFGIGTRHAMTLIKEDGKWKLLREWYLDPLEENPKLIPESDDMMLRPQPKQSSNHSEQPSTQSDTKRKPRYNRQKAVEYANKYAGAAWGAGNKHRYNPKYRDYTGLGGDCTNFASQCIGDAEEGGGLKMRGGWHYFLFNGGSRTWVQTDAFKNFLLHSGYGQLIAKGKFPDVVKPSERHPAGAIAKLQPGDLIGYEMKGDVDHFSVVVGFDDFGYPLVNSHTADRYRVPFDLGWDRYTSYWLIHIRD</sequence>
<keyword evidence="2" id="KW-0732">Signal</keyword>
<protein>
    <recommendedName>
        <fullName evidence="3">Putative amidase domain-containing protein</fullName>
    </recommendedName>
</protein>
<organism evidence="4 5">
    <name type="scientific">Paenibacillus thiaminolyticus</name>
    <name type="common">Bacillus thiaminolyticus</name>
    <dbReference type="NCBI Taxonomy" id="49283"/>
    <lineage>
        <taxon>Bacteria</taxon>
        <taxon>Bacillati</taxon>
        <taxon>Bacillota</taxon>
        <taxon>Bacilli</taxon>
        <taxon>Bacillales</taxon>
        <taxon>Paenibacillaceae</taxon>
        <taxon>Paenibacillus</taxon>
    </lineage>
</organism>
<feature type="domain" description="Putative amidase" evidence="3">
    <location>
        <begin position="202"/>
        <end position="369"/>
    </location>
</feature>
<feature type="signal peptide" evidence="2">
    <location>
        <begin position="1"/>
        <end position="23"/>
    </location>
</feature>
<feature type="chain" id="PRO_5017308583" description="Putative amidase domain-containing protein" evidence="2">
    <location>
        <begin position="24"/>
        <end position="379"/>
    </location>
</feature>
<dbReference type="EMBL" id="QYZD01000043">
    <property type="protein sequence ID" value="RJG18887.1"/>
    <property type="molecule type" value="Genomic_DNA"/>
</dbReference>
<dbReference type="AlphaFoldDB" id="A0A3A3GF06"/>
<evidence type="ECO:0000313" key="4">
    <source>
        <dbReference type="EMBL" id="RJG18887.1"/>
    </source>
</evidence>
<accession>A0A3A3GF06</accession>
<evidence type="ECO:0000313" key="5">
    <source>
        <dbReference type="Proteomes" id="UP000266177"/>
    </source>
</evidence>
<proteinExistence type="predicted"/>
<dbReference type="OrthoDB" id="2194542at2"/>
<evidence type="ECO:0000256" key="1">
    <source>
        <dbReference type="SAM" id="MobiDB-lite"/>
    </source>
</evidence>
<dbReference type="PANTHER" id="PTHR40032">
    <property type="entry name" value="EXPORTED PROTEIN-RELATED"/>
    <property type="match status" value="1"/>
</dbReference>
<dbReference type="Gene3D" id="3.90.1720.10">
    <property type="entry name" value="endopeptidase domain like (from Nostoc punctiforme)"/>
    <property type="match status" value="1"/>
</dbReference>
<dbReference type="PANTHER" id="PTHR40032:SF1">
    <property type="entry name" value="EXPORTED PROTEIN"/>
    <property type="match status" value="1"/>
</dbReference>